<gene>
    <name evidence="3" type="ORF">GSOID_T00031158001</name>
</gene>
<evidence type="ECO:0000256" key="1">
    <source>
        <dbReference type="SAM" id="MobiDB-lite"/>
    </source>
</evidence>
<proteinExistence type="predicted"/>
<keyword evidence="2" id="KW-1133">Transmembrane helix</keyword>
<feature type="transmembrane region" description="Helical" evidence="2">
    <location>
        <begin position="112"/>
        <end position="132"/>
    </location>
</feature>
<dbReference type="EMBL" id="FN655033">
    <property type="protein sequence ID" value="CBY37676.1"/>
    <property type="molecule type" value="Genomic_DNA"/>
</dbReference>
<keyword evidence="2" id="KW-0812">Transmembrane</keyword>
<evidence type="ECO:0000256" key="2">
    <source>
        <dbReference type="SAM" id="Phobius"/>
    </source>
</evidence>
<name>E4YQD1_OIKDI</name>
<feature type="transmembrane region" description="Helical" evidence="2">
    <location>
        <begin position="175"/>
        <end position="196"/>
    </location>
</feature>
<organism evidence="3">
    <name type="scientific">Oikopleura dioica</name>
    <name type="common">Tunicate</name>
    <dbReference type="NCBI Taxonomy" id="34765"/>
    <lineage>
        <taxon>Eukaryota</taxon>
        <taxon>Metazoa</taxon>
        <taxon>Chordata</taxon>
        <taxon>Tunicata</taxon>
        <taxon>Appendicularia</taxon>
        <taxon>Copelata</taxon>
        <taxon>Oikopleuridae</taxon>
        <taxon>Oikopleura</taxon>
    </lineage>
</organism>
<feature type="region of interest" description="Disordered" evidence="1">
    <location>
        <begin position="360"/>
        <end position="398"/>
    </location>
</feature>
<protein>
    <submittedName>
        <fullName evidence="3">Uncharacterized protein</fullName>
    </submittedName>
</protein>
<feature type="compositionally biased region" description="Polar residues" evidence="1">
    <location>
        <begin position="389"/>
        <end position="398"/>
    </location>
</feature>
<dbReference type="AlphaFoldDB" id="E4YQD1"/>
<feature type="transmembrane region" description="Helical" evidence="2">
    <location>
        <begin position="294"/>
        <end position="317"/>
    </location>
</feature>
<dbReference type="Proteomes" id="UP000011014">
    <property type="component" value="Unassembled WGS sequence"/>
</dbReference>
<reference evidence="3" key="1">
    <citation type="journal article" date="2010" name="Science">
        <title>Plasticity of animal genome architecture unmasked by rapid evolution of a pelagic tunicate.</title>
        <authorList>
            <person name="Denoeud F."/>
            <person name="Henriet S."/>
            <person name="Mungpakdee S."/>
            <person name="Aury J.M."/>
            <person name="Da Silva C."/>
            <person name="Brinkmann H."/>
            <person name="Mikhaleva J."/>
            <person name="Olsen L.C."/>
            <person name="Jubin C."/>
            <person name="Canestro C."/>
            <person name="Bouquet J.M."/>
            <person name="Danks G."/>
            <person name="Poulain J."/>
            <person name="Campsteijn C."/>
            <person name="Adamski M."/>
            <person name="Cross I."/>
            <person name="Yadetie F."/>
            <person name="Muffato M."/>
            <person name="Louis A."/>
            <person name="Butcher S."/>
            <person name="Tsagkogeorga G."/>
            <person name="Konrad A."/>
            <person name="Singh S."/>
            <person name="Jensen M.F."/>
            <person name="Cong E.H."/>
            <person name="Eikeseth-Otteraa H."/>
            <person name="Noel B."/>
            <person name="Anthouard V."/>
            <person name="Porcel B.M."/>
            <person name="Kachouri-Lafond R."/>
            <person name="Nishino A."/>
            <person name="Ugolini M."/>
            <person name="Chourrout P."/>
            <person name="Nishida H."/>
            <person name="Aasland R."/>
            <person name="Huzurbazar S."/>
            <person name="Westhof E."/>
            <person name="Delsuc F."/>
            <person name="Lehrach H."/>
            <person name="Reinhardt R."/>
            <person name="Weissenbach J."/>
            <person name="Roy S.W."/>
            <person name="Artiguenave F."/>
            <person name="Postlethwait J.H."/>
            <person name="Manak J.R."/>
            <person name="Thompson E.M."/>
            <person name="Jaillon O."/>
            <person name="Du Pasquier L."/>
            <person name="Boudinot P."/>
            <person name="Liberles D.A."/>
            <person name="Volff J.N."/>
            <person name="Philippe H."/>
            <person name="Lenhard B."/>
            <person name="Roest Crollius H."/>
            <person name="Wincker P."/>
            <person name="Chourrout D."/>
        </authorList>
    </citation>
    <scope>NUCLEOTIDE SEQUENCE [LARGE SCALE GENOMIC DNA]</scope>
</reference>
<feature type="transmembrane region" description="Helical" evidence="2">
    <location>
        <begin position="248"/>
        <end position="274"/>
    </location>
</feature>
<accession>E4YQD1</accession>
<feature type="transmembrane region" description="Helical" evidence="2">
    <location>
        <begin position="40"/>
        <end position="62"/>
    </location>
</feature>
<evidence type="ECO:0000313" key="3">
    <source>
        <dbReference type="EMBL" id="CBY37676.1"/>
    </source>
</evidence>
<sequence length="398" mass="46871">MSSSSLLISRDDLRDQEYFNYSAIDQYWQDKGMTEDYLRILYKIGITTAVVIFIGLLCLYYATYLTRKKMSLAKHLGVEQRTGWETFCQNFELGQSPTINFVSSCLITNDRVFIVMRLILAVWSLTVTLFTFAGARSIILGLYYPLAMIITVHINRKRHLIVEGFGSKMSFLNKLCEWLFFLQIPWQLFMSVVWWTQWFGTCRYRDMLKPFNRPRAVLFQEEFCPFLFFLTEMIWFDQLHSFNSLLTLNFDLSSCLHVLCFISGVILQFIWNAFKKNGGSANPQLITHVKENPAAAIWQLFMNLVLYPGFCIPVAIFNKTKMWIFTKIPVIRERLQIRTQCIEIFRKRKALNKFLPKETVEERKSVGRSSYSSIGRKSMNRDQKMETAMRNTYSRSRR</sequence>
<keyword evidence="2" id="KW-0472">Membrane</keyword>